<dbReference type="GO" id="GO:0003824">
    <property type="term" value="F:catalytic activity"/>
    <property type="evidence" value="ECO:0007669"/>
    <property type="project" value="InterPro"/>
</dbReference>
<evidence type="ECO:0000256" key="1">
    <source>
        <dbReference type="PROSITE-ProRule" id="PRU00464"/>
    </source>
</evidence>
<keyword evidence="4" id="KW-1185">Reference proteome</keyword>
<dbReference type="AlphaFoldDB" id="A0A931AWJ9"/>
<dbReference type="PROSITE" id="PS00892">
    <property type="entry name" value="HIT_1"/>
    <property type="match status" value="1"/>
</dbReference>
<evidence type="ECO:0000313" key="3">
    <source>
        <dbReference type="EMBL" id="MBF8436103.1"/>
    </source>
</evidence>
<dbReference type="InterPro" id="IPR036265">
    <property type="entry name" value="HIT-like_sf"/>
</dbReference>
<proteinExistence type="predicted"/>
<dbReference type="Proteomes" id="UP000621436">
    <property type="component" value="Unassembled WGS sequence"/>
</dbReference>
<accession>A0A931AWJ9</accession>
<protein>
    <submittedName>
        <fullName evidence="3">HIT family protein</fullName>
    </submittedName>
</protein>
<dbReference type="EMBL" id="JADPIE010000002">
    <property type="protein sequence ID" value="MBF8436103.1"/>
    <property type="molecule type" value="Genomic_DNA"/>
</dbReference>
<organism evidence="3 4">
    <name type="scientific">Halonatronomonas betaini</name>
    <dbReference type="NCBI Taxonomy" id="2778430"/>
    <lineage>
        <taxon>Bacteria</taxon>
        <taxon>Bacillati</taxon>
        <taxon>Bacillota</taxon>
        <taxon>Clostridia</taxon>
        <taxon>Halanaerobiales</taxon>
        <taxon>Halarsenatibacteraceae</taxon>
        <taxon>Halonatronomonas</taxon>
    </lineage>
</organism>
<dbReference type="PANTHER" id="PTHR42997:SF1">
    <property type="entry name" value="AP-4-A PHOSPHORYLASE"/>
    <property type="match status" value="1"/>
</dbReference>
<evidence type="ECO:0000259" key="2">
    <source>
        <dbReference type="PROSITE" id="PS51084"/>
    </source>
</evidence>
<dbReference type="InterPro" id="IPR019808">
    <property type="entry name" value="Histidine_triad_CS"/>
</dbReference>
<dbReference type="SUPFAM" id="SSF54197">
    <property type="entry name" value="HIT-like"/>
    <property type="match status" value="1"/>
</dbReference>
<dbReference type="InterPro" id="IPR011146">
    <property type="entry name" value="HIT-like"/>
</dbReference>
<dbReference type="Gene3D" id="3.30.428.10">
    <property type="entry name" value="HIT-like"/>
    <property type="match status" value="1"/>
</dbReference>
<dbReference type="Pfam" id="PF01230">
    <property type="entry name" value="HIT"/>
    <property type="match status" value="1"/>
</dbReference>
<reference evidence="3" key="1">
    <citation type="submission" date="2020-11" db="EMBL/GenBank/DDBJ databases">
        <title>Halonatronomonas betainensis gen. nov., sp. nov. a novel haloalkaliphilic representative of the family Halanaerobiacae capable of betaine degradation.</title>
        <authorList>
            <person name="Boltyanskaya Y."/>
            <person name="Kevbrin V."/>
            <person name="Detkova E."/>
            <person name="Grouzdev D.S."/>
            <person name="Koziaeva V."/>
            <person name="Zhilina T."/>
        </authorList>
    </citation>
    <scope>NUCLEOTIDE SEQUENCE</scope>
    <source>
        <strain evidence="3">Z-7014</strain>
    </source>
</reference>
<feature type="domain" description="HIT" evidence="2">
    <location>
        <begin position="1"/>
        <end position="93"/>
    </location>
</feature>
<dbReference type="PROSITE" id="PS51084">
    <property type="entry name" value="HIT_2"/>
    <property type="match status" value="1"/>
</dbReference>
<name>A0A931AWJ9_9FIRM</name>
<dbReference type="InterPro" id="IPR052908">
    <property type="entry name" value="AP-4-A_phosphorylase"/>
</dbReference>
<gene>
    <name evidence="3" type="ORF">I0Q91_03350</name>
</gene>
<evidence type="ECO:0000313" key="4">
    <source>
        <dbReference type="Proteomes" id="UP000621436"/>
    </source>
</evidence>
<comment type="caution">
    <text evidence="3">The sequence shown here is derived from an EMBL/GenBank/DDBJ whole genome shotgun (WGS) entry which is preliminary data.</text>
</comment>
<feature type="short sequence motif" description="Histidine triad motif" evidence="1">
    <location>
        <begin position="78"/>
        <end position="82"/>
    </location>
</feature>
<dbReference type="PANTHER" id="PTHR42997">
    <property type="entry name" value="HIT FAMILY HYDROLASE"/>
    <property type="match status" value="1"/>
</dbReference>
<sequence>MENEHAIAIYDKYPVNEGHMMVISKRHFSNFFEATDEEILCLFNLLKESRDYLEEKYNPDGFNIGVNIDEAAGQTVMHLHIHLIPRYEGDIDDPRGGVRKLKKELVPFNG</sequence>